<dbReference type="eggNOG" id="ENOG502SQP6">
    <property type="taxonomic scope" value="Eukaryota"/>
</dbReference>
<feature type="compositionally biased region" description="Basic residues" evidence="1">
    <location>
        <begin position="81"/>
        <end position="91"/>
    </location>
</feature>
<feature type="compositionally biased region" description="Polar residues" evidence="1">
    <location>
        <begin position="40"/>
        <end position="63"/>
    </location>
</feature>
<evidence type="ECO:0000313" key="2">
    <source>
        <dbReference type="EMBL" id="ETW83137.1"/>
    </source>
</evidence>
<keyword evidence="3" id="KW-1185">Reference proteome</keyword>
<feature type="compositionally biased region" description="Basic and acidic residues" evidence="1">
    <location>
        <begin position="14"/>
        <end position="28"/>
    </location>
</feature>
<feature type="region of interest" description="Disordered" evidence="1">
    <location>
        <begin position="1"/>
        <end position="134"/>
    </location>
</feature>
<dbReference type="RefSeq" id="XP_009545419.1">
    <property type="nucleotide sequence ID" value="XM_009547124.1"/>
</dbReference>
<organism evidence="2 3">
    <name type="scientific">Heterobasidion irregulare (strain TC 32-1)</name>
    <dbReference type="NCBI Taxonomy" id="747525"/>
    <lineage>
        <taxon>Eukaryota</taxon>
        <taxon>Fungi</taxon>
        <taxon>Dikarya</taxon>
        <taxon>Basidiomycota</taxon>
        <taxon>Agaricomycotina</taxon>
        <taxon>Agaricomycetes</taxon>
        <taxon>Russulales</taxon>
        <taxon>Bondarzewiaceae</taxon>
        <taxon>Heterobasidion</taxon>
        <taxon>Heterobasidion annosum species complex</taxon>
    </lineage>
</organism>
<evidence type="ECO:0000313" key="3">
    <source>
        <dbReference type="Proteomes" id="UP000030671"/>
    </source>
</evidence>
<feature type="compositionally biased region" description="Pro residues" evidence="1">
    <location>
        <begin position="228"/>
        <end position="244"/>
    </location>
</feature>
<feature type="region of interest" description="Disordered" evidence="1">
    <location>
        <begin position="186"/>
        <end position="607"/>
    </location>
</feature>
<dbReference type="GeneID" id="20676079"/>
<feature type="compositionally biased region" description="Basic and acidic residues" evidence="1">
    <location>
        <begin position="554"/>
        <end position="578"/>
    </location>
</feature>
<feature type="region of interest" description="Disordered" evidence="1">
    <location>
        <begin position="651"/>
        <end position="675"/>
    </location>
</feature>
<feature type="compositionally biased region" description="Basic and acidic residues" evidence="1">
    <location>
        <begin position="279"/>
        <end position="288"/>
    </location>
</feature>
<accession>W4KBB4</accession>
<feature type="compositionally biased region" description="Low complexity" evidence="1">
    <location>
        <begin position="531"/>
        <end position="542"/>
    </location>
</feature>
<dbReference type="Proteomes" id="UP000030671">
    <property type="component" value="Unassembled WGS sequence"/>
</dbReference>
<evidence type="ECO:0000256" key="1">
    <source>
        <dbReference type="SAM" id="MobiDB-lite"/>
    </source>
</evidence>
<dbReference type="InParanoid" id="W4KBB4"/>
<dbReference type="EMBL" id="KI925457">
    <property type="protein sequence ID" value="ETW83137.1"/>
    <property type="molecule type" value="Genomic_DNA"/>
</dbReference>
<proteinExistence type="predicted"/>
<feature type="compositionally biased region" description="Basic and acidic residues" evidence="1">
    <location>
        <begin position="511"/>
        <end position="522"/>
    </location>
</feature>
<reference evidence="2 3" key="1">
    <citation type="journal article" date="2012" name="New Phytol.">
        <title>Insight into trade-off between wood decay and parasitism from the genome of a fungal forest pathogen.</title>
        <authorList>
            <person name="Olson A."/>
            <person name="Aerts A."/>
            <person name="Asiegbu F."/>
            <person name="Belbahri L."/>
            <person name="Bouzid O."/>
            <person name="Broberg A."/>
            <person name="Canback B."/>
            <person name="Coutinho P.M."/>
            <person name="Cullen D."/>
            <person name="Dalman K."/>
            <person name="Deflorio G."/>
            <person name="van Diepen L.T."/>
            <person name="Dunand C."/>
            <person name="Duplessis S."/>
            <person name="Durling M."/>
            <person name="Gonthier P."/>
            <person name="Grimwood J."/>
            <person name="Fossdal C.G."/>
            <person name="Hansson D."/>
            <person name="Henrissat B."/>
            <person name="Hietala A."/>
            <person name="Himmelstrand K."/>
            <person name="Hoffmeister D."/>
            <person name="Hogberg N."/>
            <person name="James T.Y."/>
            <person name="Karlsson M."/>
            <person name="Kohler A."/>
            <person name="Kues U."/>
            <person name="Lee Y.H."/>
            <person name="Lin Y.C."/>
            <person name="Lind M."/>
            <person name="Lindquist E."/>
            <person name="Lombard V."/>
            <person name="Lucas S."/>
            <person name="Lunden K."/>
            <person name="Morin E."/>
            <person name="Murat C."/>
            <person name="Park J."/>
            <person name="Raffaello T."/>
            <person name="Rouze P."/>
            <person name="Salamov A."/>
            <person name="Schmutz J."/>
            <person name="Solheim H."/>
            <person name="Stahlberg J."/>
            <person name="Velez H."/>
            <person name="de Vries R.P."/>
            <person name="Wiebenga A."/>
            <person name="Woodward S."/>
            <person name="Yakovlev I."/>
            <person name="Garbelotto M."/>
            <person name="Martin F."/>
            <person name="Grigoriev I.V."/>
            <person name="Stenlid J."/>
        </authorList>
    </citation>
    <scope>NUCLEOTIDE SEQUENCE [LARGE SCALE GENOMIC DNA]</scope>
    <source>
        <strain evidence="2 3">TC 32-1</strain>
    </source>
</reference>
<feature type="compositionally biased region" description="Basic residues" evidence="1">
    <location>
        <begin position="190"/>
        <end position="202"/>
    </location>
</feature>
<name>W4KBB4_HETIT</name>
<gene>
    <name evidence="2" type="ORF">HETIRDRAFT_450807</name>
</gene>
<dbReference type="OrthoDB" id="3271227at2759"/>
<protein>
    <submittedName>
        <fullName evidence="2">Uncharacterized protein</fullName>
    </submittedName>
</protein>
<dbReference type="HOGENOM" id="CLU_367266_0_0_1"/>
<dbReference type="AlphaFoldDB" id="W4KBB4"/>
<sequence>MNDGEWLISDSEGEDSRAPKRPKNKEISDLVTSPHRVPATHSSISTFTNPSPKVTESTISTYTPIMADTSMSSSKPAPSRPRPRPAFKNKAAKAGSDATAPTSEPTSVIQTPPDPPPQPTVIVDTTSAPPTVLDNITSVPLDFSEDIAERTKRRSRIASKNPPSYFDGVIELSSDDELVVGPSVVAKSSARPKPRPVKRLKLVHPEPGDVSIAESEVRTIPLLSSSIPLPPSDPPPPSSFPNPSSPQMRAPSVMPPPPAASPRPQLKRKQPPGPAPETETSRQDERDTIQANRDALRMPPPPAPSPVFIGSSIASPDAEPEHSVVPPSDKSITAGRKGKSTTKKEPGKPRAPPKKPRAKKETKGKGTLQVVIQSPIKGAQMAKAAPAETASGADGTLKRIHPPAGPSTSRIEDAYVPSIDDSSLSPVPGSEDEDELQLLPRRSSAISSRGAKQVKSAKGKGKAVVDDEEEDEEIPIKRRSAKRKAALIIDEDDDDASVASSQTPSKRVRKEKSQGRGKKDEEGGNGAAIQNSKNKTNSSNKSSNKRAEPGTPIRSKENVHPHLSKDDGPPADSAKEKAPAASVTSAKATPPTHFARRNTVIPRRGGVSEAIRRASSHPNNPFAPSPARVGYCSPLVKTSKSALNGMVHLLTIRRTPPPPPPPPPKKKKTKKEVEREEKWELELEDTVEGWWALSDEERKAWRKAKRDKEMGYLDD</sequence>
<dbReference type="KEGG" id="hir:HETIRDRAFT_450807"/>